<dbReference type="Proteomes" id="UP001497516">
    <property type="component" value="Chromosome 9"/>
</dbReference>
<comment type="similarity">
    <text evidence="2">Belongs to the peptidase S8 family.</text>
</comment>
<keyword evidence="3" id="KW-0732">Signal</keyword>
<feature type="domain" description="Subtilisin-like protease fibronectin type-III" evidence="4">
    <location>
        <begin position="84"/>
        <end position="136"/>
    </location>
</feature>
<evidence type="ECO:0000313" key="6">
    <source>
        <dbReference type="Proteomes" id="UP001497516"/>
    </source>
</evidence>
<gene>
    <name evidence="5" type="ORF">LTRI10_LOCUS50058</name>
</gene>
<evidence type="ECO:0000256" key="1">
    <source>
        <dbReference type="ARBA" id="ARBA00004613"/>
    </source>
</evidence>
<name>A0AAV2GJM0_9ROSI</name>
<organism evidence="5 6">
    <name type="scientific">Linum trigynum</name>
    <dbReference type="NCBI Taxonomy" id="586398"/>
    <lineage>
        <taxon>Eukaryota</taxon>
        <taxon>Viridiplantae</taxon>
        <taxon>Streptophyta</taxon>
        <taxon>Embryophyta</taxon>
        <taxon>Tracheophyta</taxon>
        <taxon>Spermatophyta</taxon>
        <taxon>Magnoliopsida</taxon>
        <taxon>eudicotyledons</taxon>
        <taxon>Gunneridae</taxon>
        <taxon>Pentapetalae</taxon>
        <taxon>rosids</taxon>
        <taxon>fabids</taxon>
        <taxon>Malpighiales</taxon>
        <taxon>Linaceae</taxon>
        <taxon>Linum</taxon>
    </lineage>
</organism>
<protein>
    <recommendedName>
        <fullName evidence="4">Subtilisin-like protease fibronectin type-III domain-containing protein</fullName>
    </recommendedName>
</protein>
<evidence type="ECO:0000256" key="2">
    <source>
        <dbReference type="ARBA" id="ARBA00011073"/>
    </source>
</evidence>
<dbReference type="InterPro" id="IPR041469">
    <property type="entry name" value="Subtilisin-like_FN3"/>
</dbReference>
<dbReference type="GO" id="GO:0005576">
    <property type="term" value="C:extracellular region"/>
    <property type="evidence" value="ECO:0007669"/>
    <property type="project" value="UniProtKB-SubCell"/>
</dbReference>
<comment type="subcellular location">
    <subcellularLocation>
        <location evidence="1">Secreted</location>
    </subcellularLocation>
</comment>
<keyword evidence="6" id="KW-1185">Reference proteome</keyword>
<dbReference type="PANTHER" id="PTHR10795">
    <property type="entry name" value="PROPROTEIN CONVERTASE SUBTILISIN/KEXIN"/>
    <property type="match status" value="1"/>
</dbReference>
<evidence type="ECO:0000256" key="3">
    <source>
        <dbReference type="ARBA" id="ARBA00022729"/>
    </source>
</evidence>
<sequence>MGADHIVSNMAMDPGVVYNAAPRDYVSLLCSMNFTRNQIMTIMRSNDDDCANYSSLDLNYPSFVAFYDRNITTRVMLTHCFRRVVMNSLVFGKKYEWRDYFVEITYASNSEGMVSYGSIVWIEENGKHILRSPIVVAPTSAGQ</sequence>
<dbReference type="Pfam" id="PF17766">
    <property type="entry name" value="fn3_6"/>
    <property type="match status" value="1"/>
</dbReference>
<dbReference type="Gene3D" id="2.60.40.2310">
    <property type="match status" value="2"/>
</dbReference>
<dbReference type="AlphaFoldDB" id="A0AAV2GJM0"/>
<dbReference type="EMBL" id="OZ034822">
    <property type="protein sequence ID" value="CAL1410656.1"/>
    <property type="molecule type" value="Genomic_DNA"/>
</dbReference>
<accession>A0AAV2GJM0</accession>
<reference evidence="5 6" key="1">
    <citation type="submission" date="2024-04" db="EMBL/GenBank/DDBJ databases">
        <authorList>
            <person name="Fracassetti M."/>
        </authorList>
    </citation>
    <scope>NUCLEOTIDE SEQUENCE [LARGE SCALE GENOMIC DNA]</scope>
</reference>
<proteinExistence type="inferred from homology"/>
<evidence type="ECO:0000313" key="5">
    <source>
        <dbReference type="EMBL" id="CAL1410656.1"/>
    </source>
</evidence>
<evidence type="ECO:0000259" key="4">
    <source>
        <dbReference type="Pfam" id="PF17766"/>
    </source>
</evidence>
<dbReference type="InterPro" id="IPR045051">
    <property type="entry name" value="SBT"/>
</dbReference>